<sequence length="330" mass="35554">MIRISLLLSIGLLFANSANAVCRFNSGARSIFTIPPATIQISADTAVDGSIPIAEFESSQLGHDIIYSHCDIGSEYGKRVIDLLDYDTSERTFKTNVPGIVIKPLWQNGDGRWGRFPSTSYIPPHGDSPTVIYYHPSISKFKIQFFKISDNVQLSDPDGDVLITPGDIAYTYLMNSDPSAFLTKLAVSEIRLVSTPVCTADSAKTVNFEQVTPVMLRNGVAKKLDFAINCKSDYGSFIASASLTTKTPSADASTILVTDAGGNTDRLKIKIEDSSGKTIMVNGSNSEQLSSTVSQSDAEFHWTATLLPVGSTSPVAGNFSAKAEIVFDIQ</sequence>
<keyword evidence="4" id="KW-1185">Reference proteome</keyword>
<dbReference type="STRING" id="642227.HA49_07460"/>
<protein>
    <recommendedName>
        <fullName evidence="2">Fimbrial-type adhesion domain-containing protein</fullName>
    </recommendedName>
</protein>
<dbReference type="Gene3D" id="2.60.40.3310">
    <property type="match status" value="1"/>
</dbReference>
<dbReference type="InterPro" id="IPR000259">
    <property type="entry name" value="Adhesion_dom_fimbrial"/>
</dbReference>
<dbReference type="GO" id="GO:0009289">
    <property type="term" value="C:pilus"/>
    <property type="evidence" value="ECO:0007669"/>
    <property type="project" value="InterPro"/>
</dbReference>
<dbReference type="eggNOG" id="COG3539">
    <property type="taxonomic scope" value="Bacteria"/>
</dbReference>
<dbReference type="SUPFAM" id="SSF49401">
    <property type="entry name" value="Bacterial adhesins"/>
    <property type="match status" value="1"/>
</dbReference>
<dbReference type="GO" id="GO:0007155">
    <property type="term" value="P:cell adhesion"/>
    <property type="evidence" value="ECO:0007669"/>
    <property type="project" value="InterPro"/>
</dbReference>
<feature type="signal peptide" evidence="1">
    <location>
        <begin position="1"/>
        <end position="20"/>
    </location>
</feature>
<evidence type="ECO:0000256" key="1">
    <source>
        <dbReference type="SAM" id="SignalP"/>
    </source>
</evidence>
<proteinExistence type="predicted"/>
<dbReference type="OrthoDB" id="6515729at2"/>
<gene>
    <name evidence="3" type="ORF">HA49_07460</name>
</gene>
<dbReference type="InterPro" id="IPR036937">
    <property type="entry name" value="Adhesion_dom_fimbrial_sf"/>
</dbReference>
<keyword evidence="1" id="KW-0732">Signal</keyword>
<dbReference type="Pfam" id="PF00419">
    <property type="entry name" value="Fimbrial"/>
    <property type="match status" value="1"/>
</dbReference>
<dbReference type="Proteomes" id="UP000029577">
    <property type="component" value="Unassembled WGS sequence"/>
</dbReference>
<dbReference type="RefSeq" id="WP_038018445.1">
    <property type="nucleotide sequence ID" value="NZ_JPKR02000004.1"/>
</dbReference>
<evidence type="ECO:0000313" key="4">
    <source>
        <dbReference type="Proteomes" id="UP000029577"/>
    </source>
</evidence>
<dbReference type="Gene3D" id="2.60.40.1090">
    <property type="entry name" value="Fimbrial-type adhesion domain"/>
    <property type="match status" value="1"/>
</dbReference>
<dbReference type="AlphaFoldDB" id="A0A095TDY1"/>
<dbReference type="EMBL" id="JPKR02000004">
    <property type="protein sequence ID" value="KGD75096.1"/>
    <property type="molecule type" value="Genomic_DNA"/>
</dbReference>
<reference evidence="3" key="1">
    <citation type="submission" date="2014-12" db="EMBL/GenBank/DDBJ databases">
        <title>The draft genome of the Tatumella morbirosei type strain, LMG23360T isolated from pineapple rot.</title>
        <authorList>
            <person name="Smits T.H."/>
            <person name="Palmer M."/>
            <person name="Venter S.N."/>
            <person name="Duffy B."/>
            <person name="Steenkamp E.T."/>
            <person name="Chan W.Y."/>
            <person name="Coutinho T.A."/>
            <person name="Coetzee M.P."/>
            <person name="De Maayer P."/>
        </authorList>
    </citation>
    <scope>NUCLEOTIDE SEQUENCE [LARGE SCALE GENOMIC DNA]</scope>
    <source>
        <strain evidence="3">LMG 23360</strain>
    </source>
</reference>
<evidence type="ECO:0000313" key="3">
    <source>
        <dbReference type="EMBL" id="KGD75096.1"/>
    </source>
</evidence>
<accession>A0A095TDY1</accession>
<organism evidence="3 4">
    <name type="scientific">Tatumella morbirosei</name>
    <dbReference type="NCBI Taxonomy" id="642227"/>
    <lineage>
        <taxon>Bacteria</taxon>
        <taxon>Pseudomonadati</taxon>
        <taxon>Pseudomonadota</taxon>
        <taxon>Gammaproteobacteria</taxon>
        <taxon>Enterobacterales</taxon>
        <taxon>Erwiniaceae</taxon>
        <taxon>Tatumella</taxon>
    </lineage>
</organism>
<comment type="caution">
    <text evidence="3">The sequence shown here is derived from an EMBL/GenBank/DDBJ whole genome shotgun (WGS) entry which is preliminary data.</text>
</comment>
<feature type="chain" id="PRO_5001918306" description="Fimbrial-type adhesion domain-containing protein" evidence="1">
    <location>
        <begin position="21"/>
        <end position="330"/>
    </location>
</feature>
<evidence type="ECO:0000259" key="2">
    <source>
        <dbReference type="Pfam" id="PF00419"/>
    </source>
</evidence>
<dbReference type="InterPro" id="IPR008966">
    <property type="entry name" value="Adhesion_dom_sf"/>
</dbReference>
<feature type="domain" description="Fimbrial-type adhesion" evidence="2">
    <location>
        <begin position="197"/>
        <end position="330"/>
    </location>
</feature>
<name>A0A095TDY1_9GAMM</name>